<dbReference type="RefSeq" id="WP_013022512.1">
    <property type="nucleotide sequence ID" value="NC_013949.1"/>
</dbReference>
<gene>
    <name evidence="13" type="ordered locus">HMU01550</name>
</gene>
<keyword evidence="5 9" id="KW-0028">Amino-acid biosynthesis</keyword>
<dbReference type="NCBIfam" id="TIGR01327">
    <property type="entry name" value="PGDH"/>
    <property type="match status" value="1"/>
</dbReference>
<dbReference type="InterPro" id="IPR045626">
    <property type="entry name" value="PGDH_ASB_dom"/>
</dbReference>
<dbReference type="Gene3D" id="3.40.50.720">
    <property type="entry name" value="NAD(P)-binding Rossmann-like Domain"/>
    <property type="match status" value="2"/>
</dbReference>
<dbReference type="AlphaFoldDB" id="D3UFZ6"/>
<dbReference type="InterPro" id="IPR050857">
    <property type="entry name" value="D-2-hydroxyacid_DH"/>
</dbReference>
<evidence type="ECO:0000256" key="4">
    <source>
        <dbReference type="ARBA" id="ARBA00021582"/>
    </source>
</evidence>
<dbReference type="GO" id="GO:0051287">
    <property type="term" value="F:NAD binding"/>
    <property type="evidence" value="ECO:0007669"/>
    <property type="project" value="UniProtKB-UniRule"/>
</dbReference>
<dbReference type="GO" id="GO:0006564">
    <property type="term" value="P:L-serine biosynthetic process"/>
    <property type="evidence" value="ECO:0007669"/>
    <property type="project" value="UniProtKB-UniRule"/>
</dbReference>
<dbReference type="InterPro" id="IPR036291">
    <property type="entry name" value="NAD(P)-bd_dom_sf"/>
</dbReference>
<evidence type="ECO:0000256" key="6">
    <source>
        <dbReference type="ARBA" id="ARBA00023002"/>
    </source>
</evidence>
<keyword evidence="14" id="KW-1185">Reference proteome</keyword>
<proteinExistence type="inferred from homology"/>
<feature type="domain" description="D-isomer specific 2-hydroxyacid dehydrogenase catalytic" evidence="10">
    <location>
        <begin position="3"/>
        <end position="311"/>
    </location>
</feature>
<dbReference type="CDD" id="cd12173">
    <property type="entry name" value="PGDH_4"/>
    <property type="match status" value="1"/>
</dbReference>
<dbReference type="InterPro" id="IPR029009">
    <property type="entry name" value="ASB_dom_sf"/>
</dbReference>
<dbReference type="Pfam" id="PF19304">
    <property type="entry name" value="PGDH_inter"/>
    <property type="match status" value="1"/>
</dbReference>
<accession>D3UFZ6</accession>
<comment type="similarity">
    <text evidence="2 9">Belongs to the D-isomer specific 2-hydroxyacid dehydrogenase family.</text>
</comment>
<name>D3UFZ6_HELM1</name>
<dbReference type="eggNOG" id="COG0111">
    <property type="taxonomic scope" value="Bacteria"/>
</dbReference>
<dbReference type="PROSITE" id="PS00671">
    <property type="entry name" value="D_2_HYDROXYACID_DH_3"/>
    <property type="match status" value="1"/>
</dbReference>
<evidence type="ECO:0000256" key="9">
    <source>
        <dbReference type="RuleBase" id="RU363003"/>
    </source>
</evidence>
<dbReference type="SUPFAM" id="SSF52283">
    <property type="entry name" value="Formate/glycerate dehydrogenase catalytic domain-like"/>
    <property type="match status" value="1"/>
</dbReference>
<evidence type="ECO:0000259" key="10">
    <source>
        <dbReference type="Pfam" id="PF00389"/>
    </source>
</evidence>
<feature type="domain" description="D-isomer specific 2-hydroxyacid dehydrogenase NAD-binding" evidence="11">
    <location>
        <begin position="103"/>
        <end position="279"/>
    </location>
</feature>
<dbReference type="InterPro" id="IPR006140">
    <property type="entry name" value="D-isomer_DH_NAD-bd"/>
</dbReference>
<evidence type="ECO:0000259" key="12">
    <source>
        <dbReference type="Pfam" id="PF19304"/>
    </source>
</evidence>
<dbReference type="UniPathway" id="UPA00135">
    <property type="reaction ID" value="UER00196"/>
</dbReference>
<dbReference type="EMBL" id="FN555004">
    <property type="protein sequence ID" value="CBG39417.1"/>
    <property type="molecule type" value="Genomic_DNA"/>
</dbReference>
<dbReference type="InterPro" id="IPR006236">
    <property type="entry name" value="PGDH"/>
</dbReference>
<evidence type="ECO:0000313" key="14">
    <source>
        <dbReference type="Proteomes" id="UP000001522"/>
    </source>
</evidence>
<organism evidence="13 14">
    <name type="scientific">Helicobacter mustelae (strain ATCC 43772 / CCUG 25715 / CIP 103759 / LMG 18044 / NCTC 12198 / R85-136P)</name>
    <name type="common">Campylobacter mustelae</name>
    <dbReference type="NCBI Taxonomy" id="679897"/>
    <lineage>
        <taxon>Bacteria</taxon>
        <taxon>Pseudomonadati</taxon>
        <taxon>Campylobacterota</taxon>
        <taxon>Epsilonproteobacteria</taxon>
        <taxon>Campylobacterales</taxon>
        <taxon>Helicobacteraceae</taxon>
        <taxon>Helicobacter</taxon>
    </lineage>
</organism>
<evidence type="ECO:0000313" key="13">
    <source>
        <dbReference type="EMBL" id="CBG39417.1"/>
    </source>
</evidence>
<dbReference type="PANTHER" id="PTHR42789:SF1">
    <property type="entry name" value="D-ISOMER SPECIFIC 2-HYDROXYACID DEHYDROGENASE FAMILY PROTEIN (AFU_ORTHOLOGUE AFUA_6G10090)"/>
    <property type="match status" value="1"/>
</dbReference>
<dbReference type="Pfam" id="PF02826">
    <property type="entry name" value="2-Hacid_dh_C"/>
    <property type="match status" value="1"/>
</dbReference>
<evidence type="ECO:0000256" key="3">
    <source>
        <dbReference type="ARBA" id="ARBA00013143"/>
    </source>
</evidence>
<dbReference type="InterPro" id="IPR006139">
    <property type="entry name" value="D-isomer_2_OHA_DH_cat_dom"/>
</dbReference>
<dbReference type="FunFam" id="3.40.50.720:FF:000021">
    <property type="entry name" value="D-3-phosphoglycerate dehydrogenase"/>
    <property type="match status" value="1"/>
</dbReference>
<feature type="domain" description="D-3-phosphoglycerate dehydrogenase ASB" evidence="12">
    <location>
        <begin position="323"/>
        <end position="426"/>
    </location>
</feature>
<dbReference type="SUPFAM" id="SSF143548">
    <property type="entry name" value="Serine metabolism enzymes domain"/>
    <property type="match status" value="1"/>
</dbReference>
<dbReference type="STRING" id="679897.HMU01550"/>
<evidence type="ECO:0000259" key="11">
    <source>
        <dbReference type="Pfam" id="PF02826"/>
    </source>
</evidence>
<dbReference type="SUPFAM" id="SSF55021">
    <property type="entry name" value="ACT-like"/>
    <property type="match status" value="1"/>
</dbReference>
<dbReference type="EC" id="1.1.1.95" evidence="3 9"/>
<dbReference type="Gene3D" id="3.30.1330.90">
    <property type="entry name" value="D-3-phosphoglycerate dehydrogenase, domain 3"/>
    <property type="match status" value="1"/>
</dbReference>
<evidence type="ECO:0000256" key="2">
    <source>
        <dbReference type="ARBA" id="ARBA00005854"/>
    </source>
</evidence>
<dbReference type="Gene3D" id="3.30.70.260">
    <property type="match status" value="1"/>
</dbReference>
<dbReference type="CDD" id="cd04903">
    <property type="entry name" value="ACT_LSD"/>
    <property type="match status" value="1"/>
</dbReference>
<protein>
    <recommendedName>
        <fullName evidence="4 9">D-3-phosphoglycerate dehydrogenase</fullName>
        <ecNumber evidence="3 9">1.1.1.95</ecNumber>
    </recommendedName>
</protein>
<sequence length="527" mass="56881">MKVLVTDSINPCVESILRDVARVDLLPTMQEQELIKIIPNYDALMVRSQTKVTSAVIQHSKLKIIGRAGVGVDNIDIEAATQKGIIVTNSPDGNTIAAAEHTLGLIFALTRNIPLANASVQEGKWERSKFVGRELYGKTLGIVGFGRIGKHVGRVAVTLGMSLCVFDPYASQDIVQQEGGEYFTDLESFLKKCDYFTLHVPKTKETTHMINKDTLALMKKGAYIINASRGGIIDEIALRESIDAGHIGGAALDVFENEPDTQNFPLRGCPKAVLTPHLGASTEEAQLNVAIDVAGQIKSVLSGGTAQSAVNIPSLRADKLEPIKDYMPIAQNAGAFIAQLLQEKIESIAITAQGELASKNLESLEVAILKGILSAHFEDVNYVNAPLIAKQSGITHMIIQSSLPCNFPSLLSIKAKGKNAEHSISVSMVANIPKVLCLDEYETAFSIGQHTLLIPHQNKPAMIAKIAEILGSKHQININHMSVTQGKNGESLMLISTDVAIQNEVLEEIRQTDGIGKPSYIYLGPAQ</sequence>
<dbReference type="GO" id="GO:0004617">
    <property type="term" value="F:phosphoglycerate dehydrogenase activity"/>
    <property type="evidence" value="ECO:0007669"/>
    <property type="project" value="UniProtKB-UniRule"/>
</dbReference>
<dbReference type="HOGENOM" id="CLU_019796_8_1_7"/>
<evidence type="ECO:0000256" key="5">
    <source>
        <dbReference type="ARBA" id="ARBA00022605"/>
    </source>
</evidence>
<evidence type="ECO:0000256" key="7">
    <source>
        <dbReference type="ARBA" id="ARBA00023027"/>
    </source>
</evidence>
<evidence type="ECO:0000256" key="1">
    <source>
        <dbReference type="ARBA" id="ARBA00005216"/>
    </source>
</evidence>
<keyword evidence="6 9" id="KW-0560">Oxidoreductase</keyword>
<dbReference type="InterPro" id="IPR045865">
    <property type="entry name" value="ACT-like_dom_sf"/>
</dbReference>
<comment type="catalytic activity">
    <reaction evidence="8 9">
        <text>(2R)-3-phosphoglycerate + NAD(+) = 3-phosphooxypyruvate + NADH + H(+)</text>
        <dbReference type="Rhea" id="RHEA:12641"/>
        <dbReference type="ChEBI" id="CHEBI:15378"/>
        <dbReference type="ChEBI" id="CHEBI:18110"/>
        <dbReference type="ChEBI" id="CHEBI:57540"/>
        <dbReference type="ChEBI" id="CHEBI:57945"/>
        <dbReference type="ChEBI" id="CHEBI:58272"/>
        <dbReference type="EC" id="1.1.1.95"/>
    </reaction>
</comment>
<dbReference type="SUPFAM" id="SSF51735">
    <property type="entry name" value="NAD(P)-binding Rossmann-fold domains"/>
    <property type="match status" value="1"/>
</dbReference>
<dbReference type="PANTHER" id="PTHR42789">
    <property type="entry name" value="D-ISOMER SPECIFIC 2-HYDROXYACID DEHYDROGENASE FAMILY PROTEIN (AFU_ORTHOLOGUE AFUA_6G10090)"/>
    <property type="match status" value="1"/>
</dbReference>
<evidence type="ECO:0000256" key="8">
    <source>
        <dbReference type="ARBA" id="ARBA00048731"/>
    </source>
</evidence>
<dbReference type="PROSITE" id="PS00065">
    <property type="entry name" value="D_2_HYDROXYACID_DH_1"/>
    <property type="match status" value="1"/>
</dbReference>
<comment type="pathway">
    <text evidence="1 9">Amino-acid biosynthesis; L-serine biosynthesis; L-serine from 3-phospho-D-glycerate: step 1/3.</text>
</comment>
<dbReference type="Pfam" id="PF00389">
    <property type="entry name" value="2-Hacid_dh"/>
    <property type="match status" value="1"/>
</dbReference>
<reference evidence="13 14" key="1">
    <citation type="journal article" date="2010" name="BMC Genomics">
        <title>Comparative genomics and proteomics of Helicobacter mustelae, an ulcerogenic and carcinogenic gastric pathogen.</title>
        <authorList>
            <person name="O'Toole P.W."/>
            <person name="Snelling W.J."/>
            <person name="Canchaya C."/>
            <person name="Forde B.M."/>
            <person name="Hardie K.R."/>
            <person name="Josenhans C."/>
            <person name="Graham R.L.J."/>
            <person name="McMullan G."/>
            <person name="Parkhill J."/>
            <person name="Belda E."/>
            <person name="Bentley S.D."/>
        </authorList>
    </citation>
    <scope>NUCLEOTIDE SEQUENCE [LARGE SCALE GENOMIC DNA]</scope>
    <source>
        <strain evidence="14">ATCC 43772 / LMG 18044 / NCTC 12198 / 12198</strain>
    </source>
</reference>
<dbReference type="InterPro" id="IPR029752">
    <property type="entry name" value="D-isomer_DH_CS1"/>
</dbReference>
<keyword evidence="7 9" id="KW-0520">NAD</keyword>
<keyword evidence="9" id="KW-0718">Serine biosynthesis</keyword>
<dbReference type="KEGG" id="hms:HMU01550"/>
<dbReference type="InterPro" id="IPR029753">
    <property type="entry name" value="D-isomer_DH_CS"/>
</dbReference>
<dbReference type="Proteomes" id="UP000001522">
    <property type="component" value="Chromosome"/>
</dbReference>